<dbReference type="InterPro" id="IPR023214">
    <property type="entry name" value="HAD_sf"/>
</dbReference>
<dbReference type="InterPro" id="IPR006379">
    <property type="entry name" value="HAD-SF_hydro_IIB"/>
</dbReference>
<dbReference type="PANTHER" id="PTHR10000:SF8">
    <property type="entry name" value="HAD SUPERFAMILY HYDROLASE-LIKE, TYPE 3"/>
    <property type="match status" value="1"/>
</dbReference>
<comment type="caution">
    <text evidence="1">The sequence shown here is derived from an EMBL/GenBank/DDBJ whole genome shotgun (WGS) entry which is preliminary data.</text>
</comment>
<protein>
    <submittedName>
        <fullName evidence="1">Cof-type HAD-IIB family hydrolase</fullName>
    </submittedName>
</protein>
<evidence type="ECO:0000313" key="2">
    <source>
        <dbReference type="Proteomes" id="UP001299546"/>
    </source>
</evidence>
<dbReference type="Gene3D" id="3.30.1240.10">
    <property type="match status" value="1"/>
</dbReference>
<sequence length="275" mass="30271">MKKIKIIGLDLDGTLLNDKKEITSRTKDVLTKAMAAGVIVLPATGRPLSGVPEELLELPGIRYALTANGARIVDTKENKILWEKLVPADISRRILKIMEDYDTLREICYEGKSFAEADNLRNIGKYITDKPMAEYVLRTRTAVPDLWDKVEKMQDRGMDKVQGVFAVHEEKQEAHARIMELGELSVSGAMGNNLEVNAPGINKGAGLLKLGELLGIEKEEIAAFGDGNNDLQMIEMAGFGVAMDNGLPEVKKIADYITDTNNEDGVAKAIERFVL</sequence>
<evidence type="ECO:0000313" key="1">
    <source>
        <dbReference type="EMBL" id="MCB7387494.1"/>
    </source>
</evidence>
<dbReference type="CDD" id="cd07516">
    <property type="entry name" value="HAD_Pase"/>
    <property type="match status" value="1"/>
</dbReference>
<reference evidence="1 2" key="1">
    <citation type="submission" date="2021-10" db="EMBL/GenBank/DDBJ databases">
        <title>Collection of gut derived symbiotic bacterial strains cultured from healthy donors.</title>
        <authorList>
            <person name="Lin H."/>
            <person name="Littmann E."/>
            <person name="Kohout C."/>
            <person name="Pamer E.G."/>
        </authorList>
    </citation>
    <scope>NUCLEOTIDE SEQUENCE [LARGE SCALE GENOMIC DNA]</scope>
    <source>
        <strain evidence="1 2">DFI.1.165</strain>
    </source>
</reference>
<proteinExistence type="predicted"/>
<keyword evidence="1" id="KW-0378">Hydrolase</keyword>
<gene>
    <name evidence="1" type="ORF">LIZ65_09350</name>
</gene>
<dbReference type="InterPro" id="IPR000150">
    <property type="entry name" value="Cof"/>
</dbReference>
<dbReference type="SUPFAM" id="SSF56784">
    <property type="entry name" value="HAD-like"/>
    <property type="match status" value="1"/>
</dbReference>
<dbReference type="PROSITE" id="PS01228">
    <property type="entry name" value="COF_1"/>
    <property type="match status" value="1"/>
</dbReference>
<dbReference type="Pfam" id="PF08282">
    <property type="entry name" value="Hydrolase_3"/>
    <property type="match status" value="1"/>
</dbReference>
<dbReference type="Gene3D" id="3.40.50.1000">
    <property type="entry name" value="HAD superfamily/HAD-like"/>
    <property type="match status" value="1"/>
</dbReference>
<dbReference type="NCBIfam" id="TIGR00099">
    <property type="entry name" value="Cof-subfamily"/>
    <property type="match status" value="1"/>
</dbReference>
<keyword evidence="2" id="KW-1185">Reference proteome</keyword>
<dbReference type="SFLD" id="SFLDS00003">
    <property type="entry name" value="Haloacid_Dehalogenase"/>
    <property type="match status" value="1"/>
</dbReference>
<dbReference type="SFLD" id="SFLDG01140">
    <property type="entry name" value="C2.B:_Phosphomannomutase_and_P"/>
    <property type="match status" value="1"/>
</dbReference>
<name>A0ABS8DGE6_9FIRM</name>
<dbReference type="RefSeq" id="WP_066738758.1">
    <property type="nucleotide sequence ID" value="NZ_JAJCIQ010000005.1"/>
</dbReference>
<dbReference type="Proteomes" id="UP001299546">
    <property type="component" value="Unassembled WGS sequence"/>
</dbReference>
<dbReference type="PANTHER" id="PTHR10000">
    <property type="entry name" value="PHOSPHOSERINE PHOSPHATASE"/>
    <property type="match status" value="1"/>
</dbReference>
<dbReference type="GO" id="GO:0016787">
    <property type="term" value="F:hydrolase activity"/>
    <property type="evidence" value="ECO:0007669"/>
    <property type="project" value="UniProtKB-KW"/>
</dbReference>
<dbReference type="NCBIfam" id="TIGR01484">
    <property type="entry name" value="HAD-SF-IIB"/>
    <property type="match status" value="1"/>
</dbReference>
<dbReference type="InterPro" id="IPR036412">
    <property type="entry name" value="HAD-like_sf"/>
</dbReference>
<organism evidence="1 2">
    <name type="scientific">Bariatricus massiliensis</name>
    <dbReference type="NCBI Taxonomy" id="1745713"/>
    <lineage>
        <taxon>Bacteria</taxon>
        <taxon>Bacillati</taxon>
        <taxon>Bacillota</taxon>
        <taxon>Clostridia</taxon>
        <taxon>Lachnospirales</taxon>
        <taxon>Lachnospiraceae</taxon>
        <taxon>Bariatricus</taxon>
    </lineage>
</organism>
<dbReference type="PROSITE" id="PS01229">
    <property type="entry name" value="COF_2"/>
    <property type="match status" value="1"/>
</dbReference>
<dbReference type="EMBL" id="JAJCIS010000004">
    <property type="protein sequence ID" value="MCB7387494.1"/>
    <property type="molecule type" value="Genomic_DNA"/>
</dbReference>
<accession>A0ABS8DGE6</accession>